<dbReference type="PANTHER" id="PTHR30189:SF1">
    <property type="entry name" value="LPS-ASSEMBLY PROTEIN LPTD"/>
    <property type="match status" value="1"/>
</dbReference>
<dbReference type="EMBL" id="CP031217">
    <property type="protein sequence ID" value="AXH12332.1"/>
    <property type="molecule type" value="Genomic_DNA"/>
</dbReference>
<evidence type="ECO:0000313" key="3">
    <source>
        <dbReference type="Proteomes" id="UP000253850"/>
    </source>
</evidence>
<accession>A0AAX2ABB5</accession>
<dbReference type="EMBL" id="PDKM01000002">
    <property type="protein sequence ID" value="RXK10735.1"/>
    <property type="molecule type" value="Genomic_DNA"/>
</dbReference>
<protein>
    <submittedName>
        <fullName evidence="1">Lipooligosaccharide transport system, OM translocon component LptD</fullName>
    </submittedName>
    <submittedName>
        <fullName evidence="2">Organic solvent tolerance protein</fullName>
    </submittedName>
</protein>
<gene>
    <name evidence="1" type="primary">lptD</name>
    <name evidence="1" type="ORF">ABIV_1336</name>
    <name evidence="2" type="ORF">CRV05_05515</name>
</gene>
<dbReference type="AlphaFoldDB" id="A0AAX2ABB5"/>
<organism evidence="2 4">
    <name type="scientific">Halarcobacter bivalviorum</name>
    <dbReference type="NCBI Taxonomy" id="663364"/>
    <lineage>
        <taxon>Bacteria</taxon>
        <taxon>Pseudomonadati</taxon>
        <taxon>Campylobacterota</taxon>
        <taxon>Epsilonproteobacteria</taxon>
        <taxon>Campylobacterales</taxon>
        <taxon>Arcobacteraceae</taxon>
        <taxon>Halarcobacter</taxon>
    </lineage>
</organism>
<dbReference type="Proteomes" id="UP000253850">
    <property type="component" value="Chromosome"/>
</dbReference>
<dbReference type="InterPro" id="IPR050218">
    <property type="entry name" value="LptD"/>
</dbReference>
<sequence length="696" mass="81423">MLKKVLATAILVVFLHAENEKFQVIANNLNTKNNILVANGDVVVFSPSYYITAQKIIHDKDKNTLELFDDVVIVKNNNVQTKSDYAFLDLNTDDLYQKPNIFYEEKSAIWINSKESDKKNDLITLGKSILSSCDCVDPDWSIRSSSMDYDTKDMWINTYNTTLYVKDFPVIYTPYLGFSTDTRRRTGLLIPLLGYSRNEGFYYNQPIYFAPAPNYDIELVPQIRTNRGYGSYLYFRYADSPDSMLRIGTGYFKEKDSYVKEHNLRNDEHYGFNLDYERVNLFADTFDSKDGLYASIRYLNDVEFNSLEDSRYQESIEKKIESKINYVYDTPNYLLGAYSRYYIDTQKESNADTLQELPKLQAHSYTRPLFFDRLLYSTDLKYTNHYKREGLTADQYEFSIPVSYSFSLFDDYLTLTLKNQITANKLKYKNESSIDFEDATFVENSTSVILNSDLIKPYENYIHTMNLSAEYNHFNTVTEEGDLYSISTDNAQLSPFPISESSDNIIFGLNQSIYDKEDLSQIINHRIRQSIIYDDADNAKLHNLENQITYNYGLGQISNKVVYNHQDKEFIEHSSNFTFNYEDYYLGLGYYMSKDTPNSGKEELESYNIATSYKLSHDYKITYSTTYDLERDYRSKEAISFNINDMCWNFDIRLERETEPASTNDLTPIRQDIFYVQLVLKPLGTLKQQFELKRND</sequence>
<name>A0AAX2ABB5_9BACT</name>
<evidence type="ECO:0000313" key="1">
    <source>
        <dbReference type="EMBL" id="AXH12332.1"/>
    </source>
</evidence>
<evidence type="ECO:0000313" key="2">
    <source>
        <dbReference type="EMBL" id="RXK10735.1"/>
    </source>
</evidence>
<dbReference type="Proteomes" id="UP000289193">
    <property type="component" value="Unassembled WGS sequence"/>
</dbReference>
<dbReference type="GO" id="GO:0009279">
    <property type="term" value="C:cell outer membrane"/>
    <property type="evidence" value="ECO:0007669"/>
    <property type="project" value="InterPro"/>
</dbReference>
<dbReference type="GO" id="GO:1990351">
    <property type="term" value="C:transporter complex"/>
    <property type="evidence" value="ECO:0007669"/>
    <property type="project" value="TreeGrafter"/>
</dbReference>
<dbReference type="RefSeq" id="WP_114839167.1">
    <property type="nucleotide sequence ID" value="NZ_CP031217.1"/>
</dbReference>
<evidence type="ECO:0000313" key="4">
    <source>
        <dbReference type="Proteomes" id="UP000289193"/>
    </source>
</evidence>
<dbReference type="GO" id="GO:0015920">
    <property type="term" value="P:lipopolysaccharide transport"/>
    <property type="evidence" value="ECO:0007669"/>
    <property type="project" value="InterPro"/>
</dbReference>
<dbReference type="KEGG" id="hbv:ABIV_1336"/>
<dbReference type="GO" id="GO:0043165">
    <property type="term" value="P:Gram-negative-bacterium-type cell outer membrane assembly"/>
    <property type="evidence" value="ECO:0007669"/>
    <property type="project" value="InterPro"/>
</dbReference>
<keyword evidence="4" id="KW-1185">Reference proteome</keyword>
<proteinExistence type="inferred from homology"/>
<reference evidence="1 3" key="2">
    <citation type="submission" date="2018-07" db="EMBL/GenBank/DDBJ databases">
        <title>Complete genome of the Arcobacter bivalviorum type strain LMG 26154.</title>
        <authorList>
            <person name="Miller W.G."/>
            <person name="Yee E."/>
            <person name="Bono J.L."/>
        </authorList>
    </citation>
    <scope>NUCLEOTIDE SEQUENCE [LARGE SCALE GENOMIC DNA]</scope>
    <source>
        <strain evidence="1 3">LMG 26154</strain>
    </source>
</reference>
<dbReference type="PANTHER" id="PTHR30189">
    <property type="entry name" value="LPS-ASSEMBLY PROTEIN"/>
    <property type="match status" value="1"/>
</dbReference>
<dbReference type="InterPro" id="IPR020889">
    <property type="entry name" value="LipoPS_assembly_LptD"/>
</dbReference>
<dbReference type="HAMAP" id="MF_01411">
    <property type="entry name" value="LPS_assembly_LptD"/>
    <property type="match status" value="1"/>
</dbReference>
<reference evidence="2 4" key="1">
    <citation type="submission" date="2017-10" db="EMBL/GenBank/DDBJ databases">
        <title>Genomics of the genus Arcobacter.</title>
        <authorList>
            <person name="Perez-Cataluna A."/>
            <person name="Figueras M.J."/>
        </authorList>
    </citation>
    <scope>NUCLEOTIDE SEQUENCE [LARGE SCALE GENOMIC DNA]</scope>
    <source>
        <strain evidence="2 4">CECT 7835</strain>
    </source>
</reference>